<dbReference type="Gene3D" id="1.20.1280.50">
    <property type="match status" value="1"/>
</dbReference>
<evidence type="ECO:0000259" key="2">
    <source>
        <dbReference type="Pfam" id="PF00646"/>
    </source>
</evidence>
<protein>
    <recommendedName>
        <fullName evidence="2">F-box domain-containing protein</fullName>
    </recommendedName>
</protein>
<accession>A0AAV5C8J1</accession>
<comment type="caution">
    <text evidence="3">The sequence shown here is derived from an EMBL/GenBank/DDBJ whole genome shotgun (WGS) entry which is preliminary data.</text>
</comment>
<evidence type="ECO:0000256" key="1">
    <source>
        <dbReference type="SAM" id="MobiDB-lite"/>
    </source>
</evidence>
<feature type="region of interest" description="Disordered" evidence="1">
    <location>
        <begin position="110"/>
        <end position="146"/>
    </location>
</feature>
<gene>
    <name evidence="3" type="primary">ga11123</name>
    <name evidence="3" type="ORF">PR202_ga11123</name>
</gene>
<keyword evidence="4" id="KW-1185">Reference proteome</keyword>
<dbReference type="PANTHER" id="PTHR32133:SF392">
    <property type="entry name" value="F-BOX DOMAIN-CONTAINING PROTEIN"/>
    <property type="match status" value="1"/>
</dbReference>
<dbReference type="InterPro" id="IPR036047">
    <property type="entry name" value="F-box-like_dom_sf"/>
</dbReference>
<dbReference type="PANTHER" id="PTHR32133">
    <property type="entry name" value="OS07G0120400 PROTEIN"/>
    <property type="match status" value="1"/>
</dbReference>
<feature type="compositionally biased region" description="Low complexity" evidence="1">
    <location>
        <begin position="136"/>
        <end position="146"/>
    </location>
</feature>
<dbReference type="AlphaFoldDB" id="A0AAV5C8J1"/>
<dbReference type="EMBL" id="BQKI01000005">
    <property type="protein sequence ID" value="GJM94478.1"/>
    <property type="molecule type" value="Genomic_DNA"/>
</dbReference>
<dbReference type="Pfam" id="PF00646">
    <property type="entry name" value="F-box"/>
    <property type="match status" value="1"/>
</dbReference>
<dbReference type="Proteomes" id="UP001054889">
    <property type="component" value="Unassembled WGS sequence"/>
</dbReference>
<sequence>MAPSEELTDDLIGEFLLRLSPEDPACLLCASLVCKRWRRILADPAFRRRHRALHRTPPVVGFIRIVSRRIPYCSRFVPINPAFRPAARDLPGCWLVVDCRRGRALFVTPATGPGAEGNPRSAPVSTRRCSAPPPRKAATAAAIPSA</sequence>
<reference evidence="3" key="1">
    <citation type="journal article" date="2018" name="DNA Res.">
        <title>Multiple hybrid de novo genome assembly of finger millet, an orphan allotetraploid crop.</title>
        <authorList>
            <person name="Hatakeyama M."/>
            <person name="Aluri S."/>
            <person name="Balachadran M.T."/>
            <person name="Sivarajan S.R."/>
            <person name="Patrignani A."/>
            <person name="Gruter S."/>
            <person name="Poveda L."/>
            <person name="Shimizu-Inatsugi R."/>
            <person name="Baeten J."/>
            <person name="Francoijs K.J."/>
            <person name="Nataraja K.N."/>
            <person name="Reddy Y.A.N."/>
            <person name="Phadnis S."/>
            <person name="Ravikumar R.L."/>
            <person name="Schlapbach R."/>
            <person name="Sreeman S.M."/>
            <person name="Shimizu K.K."/>
        </authorList>
    </citation>
    <scope>NUCLEOTIDE SEQUENCE</scope>
</reference>
<evidence type="ECO:0000313" key="4">
    <source>
        <dbReference type="Proteomes" id="UP001054889"/>
    </source>
</evidence>
<dbReference type="InterPro" id="IPR001810">
    <property type="entry name" value="F-box_dom"/>
</dbReference>
<feature type="domain" description="F-box" evidence="2">
    <location>
        <begin position="6"/>
        <end position="48"/>
    </location>
</feature>
<organism evidence="3 4">
    <name type="scientific">Eleusine coracana subsp. coracana</name>
    <dbReference type="NCBI Taxonomy" id="191504"/>
    <lineage>
        <taxon>Eukaryota</taxon>
        <taxon>Viridiplantae</taxon>
        <taxon>Streptophyta</taxon>
        <taxon>Embryophyta</taxon>
        <taxon>Tracheophyta</taxon>
        <taxon>Spermatophyta</taxon>
        <taxon>Magnoliopsida</taxon>
        <taxon>Liliopsida</taxon>
        <taxon>Poales</taxon>
        <taxon>Poaceae</taxon>
        <taxon>PACMAD clade</taxon>
        <taxon>Chloridoideae</taxon>
        <taxon>Cynodonteae</taxon>
        <taxon>Eleusininae</taxon>
        <taxon>Eleusine</taxon>
    </lineage>
</organism>
<name>A0AAV5C8J1_ELECO</name>
<evidence type="ECO:0000313" key="3">
    <source>
        <dbReference type="EMBL" id="GJM94478.1"/>
    </source>
</evidence>
<dbReference type="SUPFAM" id="SSF81383">
    <property type="entry name" value="F-box domain"/>
    <property type="match status" value="1"/>
</dbReference>
<proteinExistence type="predicted"/>
<reference evidence="3" key="2">
    <citation type="submission" date="2021-12" db="EMBL/GenBank/DDBJ databases">
        <title>Resequencing data analysis of finger millet.</title>
        <authorList>
            <person name="Hatakeyama M."/>
            <person name="Aluri S."/>
            <person name="Balachadran M.T."/>
            <person name="Sivarajan S.R."/>
            <person name="Poveda L."/>
            <person name="Shimizu-Inatsugi R."/>
            <person name="Schlapbach R."/>
            <person name="Sreeman S.M."/>
            <person name="Shimizu K.K."/>
        </authorList>
    </citation>
    <scope>NUCLEOTIDE SEQUENCE</scope>
</reference>